<protein>
    <submittedName>
        <fullName evidence="2">Uncharacterized protein</fullName>
    </submittedName>
</protein>
<proteinExistence type="predicted"/>
<dbReference type="AlphaFoldDB" id="A0A914H7B0"/>
<dbReference type="Proteomes" id="UP000887572">
    <property type="component" value="Unplaced"/>
</dbReference>
<sequence length="173" mass="19742">MSSLFASNAANWTPMPPCGCGSQHYRAVKMELRAQPMQLLHLIGNIHPILAPVTKLLDSPRLATHHAVLVYFVCGKCGKKNRRTYEITDVGKESRWGYYGRSLGICAETKLNVSYEKVEDIFRGMWTKYNLMDASCQHWARDFYNRVGAESTEAFNAYRHRIGFEVFSPMTGR</sequence>
<keyword evidence="1" id="KW-1185">Reference proteome</keyword>
<dbReference type="WBParaSite" id="Gr19_v10_g14371.t1">
    <property type="protein sequence ID" value="Gr19_v10_g14371.t1"/>
    <property type="gene ID" value="Gr19_v10_g14371"/>
</dbReference>
<evidence type="ECO:0000313" key="1">
    <source>
        <dbReference type="Proteomes" id="UP000887572"/>
    </source>
</evidence>
<organism evidence="1 2">
    <name type="scientific">Globodera rostochiensis</name>
    <name type="common">Golden nematode worm</name>
    <name type="synonym">Heterodera rostochiensis</name>
    <dbReference type="NCBI Taxonomy" id="31243"/>
    <lineage>
        <taxon>Eukaryota</taxon>
        <taxon>Metazoa</taxon>
        <taxon>Ecdysozoa</taxon>
        <taxon>Nematoda</taxon>
        <taxon>Chromadorea</taxon>
        <taxon>Rhabditida</taxon>
        <taxon>Tylenchina</taxon>
        <taxon>Tylenchomorpha</taxon>
        <taxon>Tylenchoidea</taxon>
        <taxon>Heteroderidae</taxon>
        <taxon>Heteroderinae</taxon>
        <taxon>Globodera</taxon>
    </lineage>
</organism>
<evidence type="ECO:0000313" key="2">
    <source>
        <dbReference type="WBParaSite" id="Gr19_v10_g14371.t1"/>
    </source>
</evidence>
<name>A0A914H7B0_GLORO</name>
<reference evidence="2" key="1">
    <citation type="submission" date="2022-11" db="UniProtKB">
        <authorList>
            <consortium name="WormBaseParasite"/>
        </authorList>
    </citation>
    <scope>IDENTIFICATION</scope>
</reference>
<accession>A0A914H7B0</accession>